<proteinExistence type="predicted"/>
<comment type="caution">
    <text evidence="1">The sequence shown here is derived from an EMBL/GenBank/DDBJ whole genome shotgun (WGS) entry which is preliminary data.</text>
</comment>
<evidence type="ECO:0000313" key="1">
    <source>
        <dbReference type="EMBL" id="KAI3681560.1"/>
    </source>
</evidence>
<dbReference type="EMBL" id="CM042059">
    <property type="protein sequence ID" value="KAI3681560.1"/>
    <property type="molecule type" value="Genomic_DNA"/>
</dbReference>
<accession>A0ACB8Y8D8</accession>
<gene>
    <name evidence="1" type="ORF">L6452_36360</name>
</gene>
<reference evidence="2" key="1">
    <citation type="journal article" date="2022" name="Mol. Ecol. Resour.">
        <title>The genomes of chicory, endive, great burdock and yacon provide insights into Asteraceae palaeo-polyploidization history and plant inulin production.</title>
        <authorList>
            <person name="Fan W."/>
            <person name="Wang S."/>
            <person name="Wang H."/>
            <person name="Wang A."/>
            <person name="Jiang F."/>
            <person name="Liu H."/>
            <person name="Zhao H."/>
            <person name="Xu D."/>
            <person name="Zhang Y."/>
        </authorList>
    </citation>
    <scope>NUCLEOTIDE SEQUENCE [LARGE SCALE GENOMIC DNA]</scope>
    <source>
        <strain evidence="2">cv. Niubang</strain>
    </source>
</reference>
<dbReference type="Proteomes" id="UP001055879">
    <property type="component" value="Linkage Group LG13"/>
</dbReference>
<protein>
    <submittedName>
        <fullName evidence="1">Uncharacterized protein</fullName>
    </submittedName>
</protein>
<evidence type="ECO:0000313" key="2">
    <source>
        <dbReference type="Proteomes" id="UP001055879"/>
    </source>
</evidence>
<sequence>MSGEQGQAVDRMLYGFECLANLVNDLSLAGAGRFDVDVVGRLVPTTVVGHLVYGPGKVQSCVFASKSTAASVLVAARILLFLLFCSRCSVLF</sequence>
<reference evidence="1 2" key="2">
    <citation type="journal article" date="2022" name="Mol. Ecol. Resour.">
        <title>The genomes of chicory, endive, great burdock and yacon provide insights into Asteraceae paleo-polyploidization history and plant inulin production.</title>
        <authorList>
            <person name="Fan W."/>
            <person name="Wang S."/>
            <person name="Wang H."/>
            <person name="Wang A."/>
            <person name="Jiang F."/>
            <person name="Liu H."/>
            <person name="Zhao H."/>
            <person name="Xu D."/>
            <person name="Zhang Y."/>
        </authorList>
    </citation>
    <scope>NUCLEOTIDE SEQUENCE [LARGE SCALE GENOMIC DNA]</scope>
    <source>
        <strain evidence="2">cv. Niubang</strain>
    </source>
</reference>
<name>A0ACB8Y8D8_ARCLA</name>
<organism evidence="1 2">
    <name type="scientific">Arctium lappa</name>
    <name type="common">Greater burdock</name>
    <name type="synonym">Lappa major</name>
    <dbReference type="NCBI Taxonomy" id="4217"/>
    <lineage>
        <taxon>Eukaryota</taxon>
        <taxon>Viridiplantae</taxon>
        <taxon>Streptophyta</taxon>
        <taxon>Embryophyta</taxon>
        <taxon>Tracheophyta</taxon>
        <taxon>Spermatophyta</taxon>
        <taxon>Magnoliopsida</taxon>
        <taxon>eudicotyledons</taxon>
        <taxon>Gunneridae</taxon>
        <taxon>Pentapetalae</taxon>
        <taxon>asterids</taxon>
        <taxon>campanulids</taxon>
        <taxon>Asterales</taxon>
        <taxon>Asteraceae</taxon>
        <taxon>Carduoideae</taxon>
        <taxon>Cardueae</taxon>
        <taxon>Arctiinae</taxon>
        <taxon>Arctium</taxon>
    </lineage>
</organism>
<keyword evidence="2" id="KW-1185">Reference proteome</keyword>